<dbReference type="RefSeq" id="XP_028865107.1">
    <property type="nucleotide sequence ID" value="XM_029009274.1"/>
</dbReference>
<dbReference type="EMBL" id="BDSA01000001">
    <property type="protein sequence ID" value="GBE58864.1"/>
    <property type="molecule type" value="Genomic_DNA"/>
</dbReference>
<evidence type="ECO:0000313" key="2">
    <source>
        <dbReference type="Proteomes" id="UP000236319"/>
    </source>
</evidence>
<accession>A0A2H6K789</accession>
<dbReference type="VEuPathDB" id="PiroplasmaDB:BOVATA_003570"/>
<organism evidence="1 2">
    <name type="scientific">Babesia ovata</name>
    <dbReference type="NCBI Taxonomy" id="189622"/>
    <lineage>
        <taxon>Eukaryota</taxon>
        <taxon>Sar</taxon>
        <taxon>Alveolata</taxon>
        <taxon>Apicomplexa</taxon>
        <taxon>Aconoidasida</taxon>
        <taxon>Piroplasmida</taxon>
        <taxon>Babesiidae</taxon>
        <taxon>Babesia</taxon>
    </lineage>
</organism>
<dbReference type="GeneID" id="39872634"/>
<dbReference type="Proteomes" id="UP000236319">
    <property type="component" value="Unassembled WGS sequence"/>
</dbReference>
<dbReference type="AlphaFoldDB" id="A0A2H6K789"/>
<name>A0A2H6K789_9APIC</name>
<protein>
    <submittedName>
        <fullName evidence="1">N-acetyl-D-glucosaminylphosphatidylinositol de-N-acetylase, putative</fullName>
    </submittedName>
</protein>
<dbReference type="SUPFAM" id="SSF102588">
    <property type="entry name" value="LmbE-like"/>
    <property type="match status" value="1"/>
</dbReference>
<reference evidence="1 2" key="1">
    <citation type="journal article" date="2017" name="BMC Genomics">
        <title>Whole-genome assembly of Babesia ovata and comparative genomics between closely related pathogens.</title>
        <authorList>
            <person name="Yamagishi J."/>
            <person name="Asada M."/>
            <person name="Hakimi H."/>
            <person name="Tanaka T.Q."/>
            <person name="Sugimoto C."/>
            <person name="Kawazu S."/>
        </authorList>
    </citation>
    <scope>NUCLEOTIDE SEQUENCE [LARGE SCALE GENOMIC DNA]</scope>
    <source>
        <strain evidence="1 2">Miyake</strain>
    </source>
</reference>
<keyword evidence="2" id="KW-1185">Reference proteome</keyword>
<comment type="caution">
    <text evidence="1">The sequence shown here is derived from an EMBL/GenBank/DDBJ whole genome shotgun (WGS) entry which is preliminary data.</text>
</comment>
<evidence type="ECO:0000313" key="1">
    <source>
        <dbReference type="EMBL" id="GBE58864.1"/>
    </source>
</evidence>
<gene>
    <name evidence="1" type="ORF">BOVATA_003570</name>
</gene>
<dbReference type="InterPro" id="IPR024078">
    <property type="entry name" value="LmbE-like_dom_sf"/>
</dbReference>
<sequence length="209" mass="23572">MVPHIILGGIAGCLFAYFSCRVVGFGGNKLVTESLMKGVGYHDEANVTLVIAYPGDETRYFTPLMELLRMKSSDPEKRLKMSVLTLAPVKYDPGALQRIIEMQGICRKYNMNCVVEYHPMNDQGAAFWKPRVLCDRIAEFMDEVNASHVFTFDKLGVDGNRARIALNQAVMELSSRTPSRHVWLLHTYEKVYNALPLFATMKAAFTKLV</sequence>
<dbReference type="OrthoDB" id="10356745at2759"/>
<dbReference type="Gene3D" id="3.40.50.10320">
    <property type="entry name" value="LmbE-like"/>
    <property type="match status" value="1"/>
</dbReference>
<proteinExistence type="predicted"/>